<dbReference type="PATRIC" id="fig|1603606.3.peg.3187"/>
<dbReference type="Gene3D" id="2.120.10.30">
    <property type="entry name" value="TolB, C-terminal domain"/>
    <property type="match status" value="2"/>
</dbReference>
<keyword evidence="4" id="KW-1185">Reference proteome</keyword>
<dbReference type="PANTHER" id="PTHR24104">
    <property type="entry name" value="E3 UBIQUITIN-PROTEIN LIGASE NHLRC1-RELATED"/>
    <property type="match status" value="1"/>
</dbReference>
<dbReference type="KEGG" id="des:DSOUD_2955"/>
<name>A0A0M3QGE6_9BACT</name>
<accession>A0A0M3QGE6</accession>
<keyword evidence="1" id="KW-0677">Repeat</keyword>
<organism evidence="3 4">
    <name type="scientific">Desulfuromonas soudanensis</name>
    <dbReference type="NCBI Taxonomy" id="1603606"/>
    <lineage>
        <taxon>Bacteria</taxon>
        <taxon>Pseudomonadati</taxon>
        <taxon>Thermodesulfobacteriota</taxon>
        <taxon>Desulfuromonadia</taxon>
        <taxon>Desulfuromonadales</taxon>
        <taxon>Desulfuromonadaceae</taxon>
        <taxon>Desulfuromonas</taxon>
    </lineage>
</organism>
<evidence type="ECO:0000256" key="2">
    <source>
        <dbReference type="PROSITE-ProRule" id="PRU00504"/>
    </source>
</evidence>
<dbReference type="STRING" id="1603606.DSOUD_2955"/>
<evidence type="ECO:0000313" key="4">
    <source>
        <dbReference type="Proteomes" id="UP000057158"/>
    </source>
</evidence>
<dbReference type="RefSeq" id="WP_053551678.1">
    <property type="nucleotide sequence ID" value="NZ_CP010802.1"/>
</dbReference>
<sequence>MIHLKGRILVVGLFGLLYLTGCATTPELPRFVWPAPPDQPRLEWIGVYYTEGDFAKTGTQKAMVKLLGDNNEVAFKTPFGIASNGAGLVYVSDIHEKNIRIFDFNRKTAELLTKVAVLVTPAGLDVDSQGNLYVADMGLGKILVFAPDRRPLFSFGGDKAIINNPSYIAVREELGRIYVSDSIDNKIVVFDMRGNYLFSFGKRGSGDGEFFVPQGLAFDGRGQLFVADTLNARIQVFDADGHFLYRFGERGDQIAQFENPKDVSFDSEGNLYAVDGRRSNLFVFKPDGTLLLTVGEGRPSASIFGFSAPKSVYVDGNDRIYVAESMGKRFSVWQYMGEKYLSQKPFTKEDKTRLLDYMEKQRPRP</sequence>
<dbReference type="InterPro" id="IPR050952">
    <property type="entry name" value="TRIM-NHL_E3_ligases"/>
</dbReference>
<dbReference type="Pfam" id="PF17170">
    <property type="entry name" value="DUF5128"/>
    <property type="match status" value="1"/>
</dbReference>
<dbReference type="SUPFAM" id="SSF101898">
    <property type="entry name" value="NHL repeat"/>
    <property type="match status" value="1"/>
</dbReference>
<feature type="repeat" description="NHL" evidence="2">
    <location>
        <begin position="197"/>
        <end position="240"/>
    </location>
</feature>
<dbReference type="PANTHER" id="PTHR24104:SF25">
    <property type="entry name" value="PROTEIN LIN-41"/>
    <property type="match status" value="1"/>
</dbReference>
<dbReference type="InterPro" id="IPR001258">
    <property type="entry name" value="NHL_repeat"/>
</dbReference>
<evidence type="ECO:0000313" key="3">
    <source>
        <dbReference type="EMBL" id="ALC17683.1"/>
    </source>
</evidence>
<gene>
    <name evidence="3" type="ORF">DSOUD_2955</name>
</gene>
<reference evidence="3 4" key="1">
    <citation type="submission" date="2015-07" db="EMBL/GenBank/DDBJ databases">
        <title>Isolation and Genomic Characterization of a Novel Halophilic Metal-Reducing Deltaproteobacterium from the Deep Subsurface.</title>
        <authorList>
            <person name="Badalamenti J.P."/>
            <person name="Summers Z.M."/>
            <person name="Gralnick J.A."/>
            <person name="Bond D.R."/>
        </authorList>
    </citation>
    <scope>NUCLEOTIDE SEQUENCE [LARGE SCALE GENOMIC DNA]</scope>
    <source>
        <strain evidence="3 4">WTL</strain>
    </source>
</reference>
<evidence type="ECO:0000256" key="1">
    <source>
        <dbReference type="ARBA" id="ARBA00022737"/>
    </source>
</evidence>
<proteinExistence type="predicted"/>
<feature type="repeat" description="NHL" evidence="2">
    <location>
        <begin position="118"/>
        <end position="148"/>
    </location>
</feature>
<dbReference type="PROSITE" id="PS51125">
    <property type="entry name" value="NHL"/>
    <property type="match status" value="3"/>
</dbReference>
<dbReference type="InterPro" id="IPR011042">
    <property type="entry name" value="6-blade_b-propeller_TolB-like"/>
</dbReference>
<dbReference type="Proteomes" id="UP000057158">
    <property type="component" value="Chromosome"/>
</dbReference>
<dbReference type="OrthoDB" id="5480974at2"/>
<dbReference type="AlphaFoldDB" id="A0A0M3QGE6"/>
<protein>
    <submittedName>
        <fullName evidence="3">NHL repeat domain-containing protein</fullName>
    </submittedName>
</protein>
<feature type="repeat" description="NHL" evidence="2">
    <location>
        <begin position="244"/>
        <end position="287"/>
    </location>
</feature>
<dbReference type="GO" id="GO:0008270">
    <property type="term" value="F:zinc ion binding"/>
    <property type="evidence" value="ECO:0007669"/>
    <property type="project" value="UniProtKB-KW"/>
</dbReference>
<dbReference type="EMBL" id="CP010802">
    <property type="protein sequence ID" value="ALC17683.1"/>
    <property type="molecule type" value="Genomic_DNA"/>
</dbReference>